<dbReference type="Proteomes" id="UP000645828">
    <property type="component" value="Unassembled WGS sequence"/>
</dbReference>
<name>A0A811ZB71_NYCPR</name>
<reference evidence="3" key="1">
    <citation type="submission" date="2020-12" db="EMBL/GenBank/DDBJ databases">
        <authorList>
            <consortium name="Molecular Ecology Group"/>
        </authorList>
    </citation>
    <scope>NUCLEOTIDE SEQUENCE</scope>
    <source>
        <strain evidence="3">TBG_1078</strain>
    </source>
</reference>
<evidence type="ECO:0000259" key="2">
    <source>
        <dbReference type="Pfam" id="PF02093"/>
    </source>
</evidence>
<dbReference type="SUPFAM" id="SSF47943">
    <property type="entry name" value="Retrovirus capsid protein, N-terminal core domain"/>
    <property type="match status" value="1"/>
</dbReference>
<dbReference type="InterPro" id="IPR003036">
    <property type="entry name" value="Gag_P30"/>
</dbReference>
<dbReference type="PANTHER" id="PTHR33166">
    <property type="entry name" value="GAG_P30 DOMAIN-CONTAINING PROTEIN"/>
    <property type="match status" value="1"/>
</dbReference>
<organism evidence="3 4">
    <name type="scientific">Nyctereutes procyonoides</name>
    <name type="common">Raccoon dog</name>
    <name type="synonym">Canis procyonoides</name>
    <dbReference type="NCBI Taxonomy" id="34880"/>
    <lineage>
        <taxon>Eukaryota</taxon>
        <taxon>Metazoa</taxon>
        <taxon>Chordata</taxon>
        <taxon>Craniata</taxon>
        <taxon>Vertebrata</taxon>
        <taxon>Euteleostomi</taxon>
        <taxon>Mammalia</taxon>
        <taxon>Eutheria</taxon>
        <taxon>Laurasiatheria</taxon>
        <taxon>Carnivora</taxon>
        <taxon>Caniformia</taxon>
        <taxon>Canidae</taxon>
        <taxon>Nyctereutes</taxon>
    </lineage>
</organism>
<gene>
    <name evidence="3" type="ORF">NYPRO_LOCUS18758</name>
</gene>
<protein>
    <submittedName>
        <fullName evidence="3">(raccoon dog) hypothetical protein</fullName>
    </submittedName>
</protein>
<dbReference type="AlphaFoldDB" id="A0A811ZB71"/>
<dbReference type="InterPro" id="IPR008919">
    <property type="entry name" value="Retrov_capsid_N"/>
</dbReference>
<dbReference type="EMBL" id="CAJHUB010000761">
    <property type="protein sequence ID" value="CAD7685965.1"/>
    <property type="molecule type" value="Genomic_DNA"/>
</dbReference>
<feature type="region of interest" description="Disordered" evidence="1">
    <location>
        <begin position="252"/>
        <end position="296"/>
    </location>
</feature>
<dbReference type="GO" id="GO:0019068">
    <property type="term" value="P:virion assembly"/>
    <property type="evidence" value="ECO:0007669"/>
    <property type="project" value="InterPro"/>
</dbReference>
<dbReference type="Pfam" id="PF02093">
    <property type="entry name" value="Gag_p30"/>
    <property type="match status" value="1"/>
</dbReference>
<sequence length="339" mass="38223">MLYWPFSTSDLYNWKTPNAKFSDNPRDLIGLLGPVLFTHQPTWEDCQQLLQVLFATEERERIQVEAQKSVLGEDRQPTQNPDLRNAAFPLSCPTWDYNSAEGKERPRVHRQTLMAGLQAAAHKPTNLAKVYDVRQGKDESPAAFLERVIEAFRQYTPMDPEAPETKAAIIMTFVNQAAPGIKKKLQRVERLGEKSLQDLVIVAERVYNNRQSPEEQQTKLSDRQTRNLAKILLATTMDNPQERRRHFKKLASGTETQAEGEAGSMHWEPDVGFDPRSPGSRPGPKAGTKPLRHPGIPRLELVNKPLCDCISVGSLAVSWIRDLGHNSENKESANLKLDG</sequence>
<keyword evidence="4" id="KW-1185">Reference proteome</keyword>
<evidence type="ECO:0000313" key="3">
    <source>
        <dbReference type="EMBL" id="CAD7685965.1"/>
    </source>
</evidence>
<evidence type="ECO:0000256" key="1">
    <source>
        <dbReference type="SAM" id="MobiDB-lite"/>
    </source>
</evidence>
<accession>A0A811ZB71</accession>
<dbReference type="Gene3D" id="1.10.375.10">
    <property type="entry name" value="Human Immunodeficiency Virus Type 1 Capsid Protein"/>
    <property type="match status" value="1"/>
</dbReference>
<dbReference type="InterPro" id="IPR050462">
    <property type="entry name" value="Retroviral_Gag-Pol_poly"/>
</dbReference>
<comment type="caution">
    <text evidence="3">The sequence shown here is derived from an EMBL/GenBank/DDBJ whole genome shotgun (WGS) entry which is preliminary data.</text>
</comment>
<evidence type="ECO:0000313" key="4">
    <source>
        <dbReference type="Proteomes" id="UP000645828"/>
    </source>
</evidence>
<feature type="domain" description="Core shell protein Gag P30" evidence="2">
    <location>
        <begin position="9"/>
        <end position="208"/>
    </location>
</feature>
<proteinExistence type="predicted"/>